<feature type="domain" description="VOC" evidence="1">
    <location>
        <begin position="8"/>
        <end position="123"/>
    </location>
</feature>
<comment type="caution">
    <text evidence="2">The sequence shown here is derived from an EMBL/GenBank/DDBJ whole genome shotgun (WGS) entry which is preliminary data.</text>
</comment>
<dbReference type="InterPro" id="IPR004360">
    <property type="entry name" value="Glyas_Fos-R_dOase_dom"/>
</dbReference>
<dbReference type="Pfam" id="PF00903">
    <property type="entry name" value="Glyoxalase"/>
    <property type="match status" value="1"/>
</dbReference>
<reference evidence="2 3" key="1">
    <citation type="submission" date="2019-12" db="EMBL/GenBank/DDBJ databases">
        <title>Nocardia sp. nov. ET3-3 isolated from soil.</title>
        <authorList>
            <person name="Kanchanasin P."/>
            <person name="Tanasupawat S."/>
            <person name="Yuki M."/>
            <person name="Kudo T."/>
        </authorList>
    </citation>
    <scope>NUCLEOTIDE SEQUENCE [LARGE SCALE GENOMIC DNA]</scope>
    <source>
        <strain evidence="2 3">ET3-3</strain>
    </source>
</reference>
<keyword evidence="3" id="KW-1185">Reference proteome</keyword>
<sequence length="127" mass="13885">MTQPTFTSVLTVAVPVTDQDRTKELFETLGSKTIFDRELQPGFRWLTLELPGGTATLSLILAGPELPTGIDTGVRLSTPDARAAHATLTGLGLQVGDLLDWESAPLMFVFRDPDGNRFYVTEPYDSE</sequence>
<dbReference type="AlphaFoldDB" id="A0A7K1V9N3"/>
<evidence type="ECO:0000259" key="1">
    <source>
        <dbReference type="PROSITE" id="PS51819"/>
    </source>
</evidence>
<dbReference type="EMBL" id="WRPP01000012">
    <property type="protein sequence ID" value="MVU83296.1"/>
    <property type="molecule type" value="Genomic_DNA"/>
</dbReference>
<dbReference type="Gene3D" id="3.10.180.10">
    <property type="entry name" value="2,3-Dihydroxybiphenyl 1,2-Dioxygenase, domain 1"/>
    <property type="match status" value="1"/>
</dbReference>
<organism evidence="2 3">
    <name type="scientific">Nocardia terrae</name>
    <dbReference type="NCBI Taxonomy" id="2675851"/>
    <lineage>
        <taxon>Bacteria</taxon>
        <taxon>Bacillati</taxon>
        <taxon>Actinomycetota</taxon>
        <taxon>Actinomycetes</taxon>
        <taxon>Mycobacteriales</taxon>
        <taxon>Nocardiaceae</taxon>
        <taxon>Nocardia</taxon>
    </lineage>
</organism>
<dbReference type="PROSITE" id="PS51819">
    <property type="entry name" value="VOC"/>
    <property type="match status" value="1"/>
</dbReference>
<evidence type="ECO:0000313" key="3">
    <source>
        <dbReference type="Proteomes" id="UP000466794"/>
    </source>
</evidence>
<gene>
    <name evidence="2" type="ORF">GPX89_39420</name>
</gene>
<dbReference type="InterPro" id="IPR029068">
    <property type="entry name" value="Glyas_Bleomycin-R_OHBP_Dase"/>
</dbReference>
<dbReference type="Proteomes" id="UP000466794">
    <property type="component" value="Unassembled WGS sequence"/>
</dbReference>
<protein>
    <submittedName>
        <fullName evidence="2">Glyoxalase</fullName>
    </submittedName>
</protein>
<evidence type="ECO:0000313" key="2">
    <source>
        <dbReference type="EMBL" id="MVU83296.1"/>
    </source>
</evidence>
<dbReference type="RefSeq" id="WP_157392840.1">
    <property type="nucleotide sequence ID" value="NZ_WRPP01000012.1"/>
</dbReference>
<dbReference type="SUPFAM" id="SSF54593">
    <property type="entry name" value="Glyoxalase/Bleomycin resistance protein/Dihydroxybiphenyl dioxygenase"/>
    <property type="match status" value="1"/>
</dbReference>
<name>A0A7K1V9N3_9NOCA</name>
<proteinExistence type="predicted"/>
<dbReference type="InterPro" id="IPR037523">
    <property type="entry name" value="VOC_core"/>
</dbReference>
<accession>A0A7K1V9N3</accession>